<dbReference type="EMBL" id="JXKD01000016">
    <property type="protein sequence ID" value="OJG09470.1"/>
    <property type="molecule type" value="Genomic_DNA"/>
</dbReference>
<keyword evidence="1" id="KW-0233">DNA recombination</keyword>
<dbReference type="SUPFAM" id="SSF56349">
    <property type="entry name" value="DNA breaking-rejoining enzymes"/>
    <property type="match status" value="1"/>
</dbReference>
<dbReference type="InterPro" id="IPR002104">
    <property type="entry name" value="Integrase_catalytic"/>
</dbReference>
<evidence type="ECO:0000256" key="1">
    <source>
        <dbReference type="ARBA" id="ARBA00023172"/>
    </source>
</evidence>
<evidence type="ECO:0000259" key="2">
    <source>
        <dbReference type="PROSITE" id="PS51898"/>
    </source>
</evidence>
<name>A0A1L8QPQ3_9ENTE</name>
<comment type="caution">
    <text evidence="3">The sequence shown here is derived from an EMBL/GenBank/DDBJ whole genome shotgun (WGS) entry which is preliminary data.</text>
</comment>
<dbReference type="GO" id="GO:0006310">
    <property type="term" value="P:DNA recombination"/>
    <property type="evidence" value="ECO:0007669"/>
    <property type="project" value="UniProtKB-KW"/>
</dbReference>
<dbReference type="Proteomes" id="UP000182149">
    <property type="component" value="Unassembled WGS sequence"/>
</dbReference>
<keyword evidence="4" id="KW-1185">Reference proteome</keyword>
<dbReference type="PROSITE" id="PS51898">
    <property type="entry name" value="TYR_RECOMBINASE"/>
    <property type="match status" value="1"/>
</dbReference>
<accession>A0A1L8QPQ3</accession>
<feature type="domain" description="Tyr recombinase" evidence="2">
    <location>
        <begin position="1"/>
        <end position="41"/>
    </location>
</feature>
<dbReference type="GO" id="GO:0015074">
    <property type="term" value="P:DNA integration"/>
    <property type="evidence" value="ECO:0007669"/>
    <property type="project" value="InterPro"/>
</dbReference>
<gene>
    <name evidence="3" type="ORF">RU93_GL000801</name>
</gene>
<evidence type="ECO:0000313" key="3">
    <source>
        <dbReference type="EMBL" id="OJG09470.1"/>
    </source>
</evidence>
<protein>
    <submittedName>
        <fullName evidence="3">Integrase</fullName>
    </submittedName>
</protein>
<dbReference type="InterPro" id="IPR011010">
    <property type="entry name" value="DNA_brk_join_enz"/>
</dbReference>
<dbReference type="RefSeq" id="WP_245785407.1">
    <property type="nucleotide sequence ID" value="NZ_JXKD01000016.1"/>
</dbReference>
<dbReference type="Gene3D" id="1.10.443.10">
    <property type="entry name" value="Intergrase catalytic core"/>
    <property type="match status" value="1"/>
</dbReference>
<sequence length="49" mass="5532">MLLQAGIPVKEVCDRLGHKDISITLGIYAHVMPEEKEKTAEKFANFVNF</sequence>
<dbReference type="GO" id="GO:0003677">
    <property type="term" value="F:DNA binding"/>
    <property type="evidence" value="ECO:0007669"/>
    <property type="project" value="InterPro"/>
</dbReference>
<organism evidence="3 4">
    <name type="scientific">Enterococcus aquimarinus</name>
    <dbReference type="NCBI Taxonomy" id="328396"/>
    <lineage>
        <taxon>Bacteria</taxon>
        <taxon>Bacillati</taxon>
        <taxon>Bacillota</taxon>
        <taxon>Bacilli</taxon>
        <taxon>Lactobacillales</taxon>
        <taxon>Enterococcaceae</taxon>
        <taxon>Enterococcus</taxon>
    </lineage>
</organism>
<proteinExistence type="predicted"/>
<dbReference type="AlphaFoldDB" id="A0A1L8QPQ3"/>
<evidence type="ECO:0000313" key="4">
    <source>
        <dbReference type="Proteomes" id="UP000182149"/>
    </source>
</evidence>
<reference evidence="3 4" key="1">
    <citation type="submission" date="2014-12" db="EMBL/GenBank/DDBJ databases">
        <title>Draft genome sequences of 29 type strains of Enterococci.</title>
        <authorList>
            <person name="Zhong Z."/>
            <person name="Sun Z."/>
            <person name="Liu W."/>
            <person name="Zhang W."/>
            <person name="Zhang H."/>
        </authorList>
    </citation>
    <scope>NUCLEOTIDE SEQUENCE [LARGE SCALE GENOMIC DNA]</scope>
    <source>
        <strain evidence="3 4">DSM 17690</strain>
    </source>
</reference>
<dbReference type="InterPro" id="IPR013762">
    <property type="entry name" value="Integrase-like_cat_sf"/>
</dbReference>